<proteinExistence type="predicted"/>
<dbReference type="Proteomes" id="UP001327093">
    <property type="component" value="Unassembled WGS sequence"/>
</dbReference>
<gene>
    <name evidence="1" type="ORF">R4I43_30335</name>
</gene>
<accession>A0ABU6AJK2</accession>
<evidence type="ECO:0000313" key="2">
    <source>
        <dbReference type="Proteomes" id="UP001327093"/>
    </source>
</evidence>
<dbReference type="RefSeq" id="WP_324269134.1">
    <property type="nucleotide sequence ID" value="NZ_JAWLNX010000031.1"/>
</dbReference>
<organism evidence="1 2">
    <name type="scientific">Saccharopolyspora mangrovi</name>
    <dbReference type="NCBI Taxonomy" id="3082379"/>
    <lineage>
        <taxon>Bacteria</taxon>
        <taxon>Bacillati</taxon>
        <taxon>Actinomycetota</taxon>
        <taxon>Actinomycetes</taxon>
        <taxon>Pseudonocardiales</taxon>
        <taxon>Pseudonocardiaceae</taxon>
        <taxon>Saccharopolyspora</taxon>
    </lineage>
</organism>
<dbReference type="EMBL" id="JAWLNX010000031">
    <property type="protein sequence ID" value="MEB3371710.1"/>
    <property type="molecule type" value="Genomic_DNA"/>
</dbReference>
<reference evidence="1 2" key="1">
    <citation type="submission" date="2023-10" db="EMBL/GenBank/DDBJ databases">
        <title>Saccharopolyspora sp. nov., isolated from mangrove soil.</title>
        <authorList>
            <person name="Lu Y."/>
            <person name="Liu W."/>
        </authorList>
    </citation>
    <scope>NUCLEOTIDE SEQUENCE [LARGE SCALE GENOMIC DNA]</scope>
    <source>
        <strain evidence="1 2">S2-29</strain>
    </source>
</reference>
<evidence type="ECO:0000313" key="1">
    <source>
        <dbReference type="EMBL" id="MEB3371710.1"/>
    </source>
</evidence>
<name>A0ABU6AJK2_9PSEU</name>
<keyword evidence="2" id="KW-1185">Reference proteome</keyword>
<sequence length="67" mass="7108">MSEREVAIAVVLRSAQWELDEAAFKAGSGRLTRTDCAALMHELGALSTAIKRYADSAFAGSCADETS</sequence>
<protein>
    <submittedName>
        <fullName evidence="1">Uncharacterized protein</fullName>
    </submittedName>
</protein>
<comment type="caution">
    <text evidence="1">The sequence shown here is derived from an EMBL/GenBank/DDBJ whole genome shotgun (WGS) entry which is preliminary data.</text>
</comment>